<keyword evidence="6" id="KW-1185">Reference proteome</keyword>
<dbReference type="Pfam" id="PF00588">
    <property type="entry name" value="SpoU_methylase"/>
    <property type="match status" value="1"/>
</dbReference>
<evidence type="ECO:0000313" key="6">
    <source>
        <dbReference type="Proteomes" id="UP000530660"/>
    </source>
</evidence>
<dbReference type="Gene3D" id="3.40.1280.10">
    <property type="match status" value="1"/>
</dbReference>
<dbReference type="GO" id="GO:0008173">
    <property type="term" value="F:RNA methyltransferase activity"/>
    <property type="evidence" value="ECO:0007669"/>
    <property type="project" value="InterPro"/>
</dbReference>
<evidence type="ECO:0000256" key="2">
    <source>
        <dbReference type="ARBA" id="ARBA00022603"/>
    </source>
</evidence>
<dbReference type="InterPro" id="IPR029026">
    <property type="entry name" value="tRNA_m1G_MTases_N"/>
</dbReference>
<keyword evidence="1" id="KW-0694">RNA-binding</keyword>
<organism evidence="5 6">
    <name type="scientific">Cyanidiococcus yangmingshanensis</name>
    <dbReference type="NCBI Taxonomy" id="2690220"/>
    <lineage>
        <taxon>Eukaryota</taxon>
        <taxon>Rhodophyta</taxon>
        <taxon>Bangiophyceae</taxon>
        <taxon>Cyanidiales</taxon>
        <taxon>Cyanidiaceae</taxon>
        <taxon>Cyanidiococcus</taxon>
    </lineage>
</organism>
<feature type="domain" description="tRNA/rRNA methyltransferase SpoU type" evidence="4">
    <location>
        <begin position="3"/>
        <end position="77"/>
    </location>
</feature>
<evidence type="ECO:0000256" key="1">
    <source>
        <dbReference type="ARBA" id="ARBA00022555"/>
    </source>
</evidence>
<name>A0A7J7IDI9_9RHOD</name>
<dbReference type="EMBL" id="VWRR01000015">
    <property type="protein sequence ID" value="KAF6001163.1"/>
    <property type="molecule type" value="Genomic_DNA"/>
</dbReference>
<dbReference type="GO" id="GO:0002938">
    <property type="term" value="P:tRNA guanine ribose methylation"/>
    <property type="evidence" value="ECO:0007669"/>
    <property type="project" value="TreeGrafter"/>
</dbReference>
<protein>
    <recommendedName>
        <fullName evidence="4">tRNA/rRNA methyltransferase SpoU type domain-containing protein</fullName>
    </recommendedName>
</protein>
<accession>A0A7J7IDI9</accession>
<sequence>MRAEGYRIFASSVQPNCCVSLYDINFDQDANQKCAFVFGSESSGVSRQIHDSADVLCTIPMYGFVESLNISVSVATTLAHVTLRLRSVLGPAYNLSLAQKQNILNFWLQGGSFAALERSRTDEKVVKADRFFRDGRSALSDFGRLFERRIWHQGLLRLTYLKDSDSFELFVHEQCTKRIQSYLIRRKGGIFGDSDCSRRRRAHAQTFAGLLAWMNACVPGAELEWATSLVPLYRDIFLNLDSMIENEGIAKARILGARHIDDLWLDEGSELCTSVAWNVMQQLSGLRGIDVCELRELLSRSDPYAVAIRVLFDILRVNFTEDGSEIAKLEEIFDRTAVDSARGFTTLQSLGFQTIIRLQHASDVRRMLYLCTEETALPHGLKKQFLHHPRHDLYELYLTHVIDAIEKNGSDQGRHEIPRIQLESAVHGILKDCSRLCEL</sequence>
<keyword evidence="1" id="KW-0820">tRNA-binding</keyword>
<dbReference type="GO" id="GO:0000049">
    <property type="term" value="F:tRNA binding"/>
    <property type="evidence" value="ECO:0007669"/>
    <property type="project" value="UniProtKB-KW"/>
</dbReference>
<evidence type="ECO:0000259" key="4">
    <source>
        <dbReference type="Pfam" id="PF00588"/>
    </source>
</evidence>
<gene>
    <name evidence="5" type="ORF">F1559_000127</name>
</gene>
<dbReference type="InterPro" id="IPR029028">
    <property type="entry name" value="Alpha/beta_knot_MTases"/>
</dbReference>
<dbReference type="InterPro" id="IPR001537">
    <property type="entry name" value="SpoU_MeTrfase"/>
</dbReference>
<dbReference type="Proteomes" id="UP000530660">
    <property type="component" value="Unassembled WGS sequence"/>
</dbReference>
<dbReference type="OrthoDB" id="241340at2759"/>
<keyword evidence="2" id="KW-0489">Methyltransferase</keyword>
<evidence type="ECO:0000256" key="3">
    <source>
        <dbReference type="ARBA" id="ARBA00022679"/>
    </source>
</evidence>
<dbReference type="SUPFAM" id="SSF75217">
    <property type="entry name" value="alpha/beta knot"/>
    <property type="match status" value="1"/>
</dbReference>
<evidence type="ECO:0000313" key="5">
    <source>
        <dbReference type="EMBL" id="KAF6001163.1"/>
    </source>
</evidence>
<keyword evidence="3" id="KW-0808">Transferase</keyword>
<proteinExistence type="predicted"/>
<comment type="caution">
    <text evidence="5">The sequence shown here is derived from an EMBL/GenBank/DDBJ whole genome shotgun (WGS) entry which is preliminary data.</text>
</comment>
<dbReference type="PANTHER" id="PTHR43453:SF3">
    <property type="entry name" value="TRNA_RRNA METHYLTRANSFERASE SPOU TYPE DOMAIN-CONTAINING PROTEIN"/>
    <property type="match status" value="1"/>
</dbReference>
<dbReference type="PANTHER" id="PTHR43453">
    <property type="entry name" value="RRNA METHYLASE-LIKE"/>
    <property type="match status" value="1"/>
</dbReference>
<reference evidence="5 6" key="1">
    <citation type="journal article" date="2020" name="J. Phycol.">
        <title>Comparative genome analysis reveals Cyanidiococcus gen. nov., a new extremophilic red algal genus sister to Cyanidioschyzon (Cyanidioschyzonaceae, Rhodophyta).</title>
        <authorList>
            <person name="Liu S.-L."/>
            <person name="Chiang Y.-R."/>
            <person name="Yoon H.S."/>
            <person name="Fu H.-Y."/>
        </authorList>
    </citation>
    <scope>NUCLEOTIDE SEQUENCE [LARGE SCALE GENOMIC DNA]</scope>
    <source>
        <strain evidence="5 6">THAL066</strain>
    </source>
</reference>
<dbReference type="AlphaFoldDB" id="A0A7J7IDI9"/>
<dbReference type="InterPro" id="IPR033671">
    <property type="entry name" value="TrmH"/>
</dbReference>